<proteinExistence type="predicted"/>
<dbReference type="Proteomes" id="UP001055057">
    <property type="component" value="Unassembled WGS sequence"/>
</dbReference>
<dbReference type="PROSITE" id="PS51832">
    <property type="entry name" value="HD_GYP"/>
    <property type="match status" value="1"/>
</dbReference>
<comment type="caution">
    <text evidence="3">The sequence shown here is derived from an EMBL/GenBank/DDBJ whole genome shotgun (WGS) entry which is preliminary data.</text>
</comment>
<evidence type="ECO:0000313" key="3">
    <source>
        <dbReference type="EMBL" id="GJE59645.1"/>
    </source>
</evidence>
<name>A0ABQ4U1C0_9HYPH</name>
<evidence type="ECO:0000259" key="2">
    <source>
        <dbReference type="PROSITE" id="PS51832"/>
    </source>
</evidence>
<dbReference type="SMART" id="SM00471">
    <property type="entry name" value="HDc"/>
    <property type="match status" value="1"/>
</dbReference>
<dbReference type="InterPro" id="IPR003607">
    <property type="entry name" value="HD/PDEase_dom"/>
</dbReference>
<dbReference type="Gene3D" id="1.10.3210.10">
    <property type="entry name" value="Hypothetical protein af1432"/>
    <property type="match status" value="1"/>
</dbReference>
<feature type="domain" description="HD" evidence="1">
    <location>
        <begin position="191"/>
        <end position="314"/>
    </location>
</feature>
<dbReference type="SUPFAM" id="SSF109604">
    <property type="entry name" value="HD-domain/PDEase-like"/>
    <property type="match status" value="1"/>
</dbReference>
<organism evidence="3 4">
    <name type="scientific">Methylobacterium trifolii</name>
    <dbReference type="NCBI Taxonomy" id="1003092"/>
    <lineage>
        <taxon>Bacteria</taxon>
        <taxon>Pseudomonadati</taxon>
        <taxon>Pseudomonadota</taxon>
        <taxon>Alphaproteobacteria</taxon>
        <taxon>Hyphomicrobiales</taxon>
        <taxon>Methylobacteriaceae</taxon>
        <taxon>Methylobacterium</taxon>
    </lineage>
</organism>
<dbReference type="PANTHER" id="PTHR43155:SF2">
    <property type="entry name" value="CYCLIC DI-GMP PHOSPHODIESTERASE PA4108"/>
    <property type="match status" value="1"/>
</dbReference>
<reference evidence="3" key="2">
    <citation type="submission" date="2021-08" db="EMBL/GenBank/DDBJ databases">
        <authorList>
            <person name="Tani A."/>
            <person name="Ola A."/>
            <person name="Ogura Y."/>
            <person name="Katsura K."/>
            <person name="Hayashi T."/>
        </authorList>
    </citation>
    <scope>NUCLEOTIDE SEQUENCE</scope>
    <source>
        <strain evidence="3">DSM 23632</strain>
    </source>
</reference>
<dbReference type="EMBL" id="BPRB01000087">
    <property type="protein sequence ID" value="GJE59645.1"/>
    <property type="molecule type" value="Genomic_DNA"/>
</dbReference>
<feature type="domain" description="HD-GYP" evidence="2">
    <location>
        <begin position="169"/>
        <end position="361"/>
    </location>
</feature>
<evidence type="ECO:0008006" key="5">
    <source>
        <dbReference type="Google" id="ProtNLM"/>
    </source>
</evidence>
<accession>A0ABQ4U1C0</accession>
<evidence type="ECO:0000313" key="4">
    <source>
        <dbReference type="Proteomes" id="UP001055057"/>
    </source>
</evidence>
<dbReference type="PANTHER" id="PTHR43155">
    <property type="entry name" value="CYCLIC DI-GMP PHOSPHODIESTERASE PA4108-RELATED"/>
    <property type="match status" value="1"/>
</dbReference>
<gene>
    <name evidence="3" type="ORF">MPOCJGCO_1742</name>
</gene>
<sequence>MAQGARIRPEQDPYVLLVSDRPTERTALERGIALVMDCRTVGAGDVLPPGLPHVVVVDLHAERLAATEAAIAARVAGRPVPRLVLTRGDAVPPPAADRRSMPATTPRKTVLAGIFAMIEAATRAGEARARRLNGRSEAATAIVAELFDSAALGAGLQQADVDRGTDVVLEAVSEAGINAWLDVVWRYDMGVYQHTLSVAGYAAAFGGQIGLNRGDLHRLAKAALLHDIGKSRIPADILNKPGPLSPEEIRLMRMHPGIGADLLVAQGGFEPAILDVVRHHHEKLDGSGYPDGLAGEAVADLVRIIAVCDVFSALTERRSYRTPLTSQAALATMFRMSGHLDPVLLNAFVPVTHQGGLAVAG</sequence>
<dbReference type="InterPro" id="IPR006674">
    <property type="entry name" value="HD_domain"/>
</dbReference>
<dbReference type="PROSITE" id="PS51831">
    <property type="entry name" value="HD"/>
    <property type="match status" value="1"/>
</dbReference>
<keyword evidence="4" id="KW-1185">Reference proteome</keyword>
<reference evidence="3" key="1">
    <citation type="journal article" date="2021" name="Front. Microbiol.">
        <title>Comprehensive Comparative Genomics and Phenotyping of Methylobacterium Species.</title>
        <authorList>
            <person name="Alessa O."/>
            <person name="Ogura Y."/>
            <person name="Fujitani Y."/>
            <person name="Takami H."/>
            <person name="Hayashi T."/>
            <person name="Sahin N."/>
            <person name="Tani A."/>
        </authorList>
    </citation>
    <scope>NUCLEOTIDE SEQUENCE</scope>
    <source>
        <strain evidence="3">DSM 23632</strain>
    </source>
</reference>
<dbReference type="InterPro" id="IPR006675">
    <property type="entry name" value="HDIG_dom"/>
</dbReference>
<evidence type="ECO:0000259" key="1">
    <source>
        <dbReference type="PROSITE" id="PS51831"/>
    </source>
</evidence>
<dbReference type="InterPro" id="IPR037522">
    <property type="entry name" value="HD_GYP_dom"/>
</dbReference>
<dbReference type="Pfam" id="PF13487">
    <property type="entry name" value="HD_5"/>
    <property type="match status" value="1"/>
</dbReference>
<dbReference type="NCBIfam" id="TIGR00277">
    <property type="entry name" value="HDIG"/>
    <property type="match status" value="1"/>
</dbReference>
<dbReference type="CDD" id="cd00077">
    <property type="entry name" value="HDc"/>
    <property type="match status" value="1"/>
</dbReference>
<protein>
    <recommendedName>
        <fullName evidence="5">HD domain-containing protein</fullName>
    </recommendedName>
</protein>